<evidence type="ECO:0000313" key="6">
    <source>
        <dbReference type="EMBL" id="AWB08084.1"/>
    </source>
</evidence>
<proteinExistence type="predicted"/>
<dbReference type="PANTHER" id="PTHR43369">
    <property type="entry name" value="PHOSPHORIBOSYLGLYCINAMIDE FORMYLTRANSFERASE"/>
    <property type="match status" value="1"/>
</dbReference>
<dbReference type="Proteomes" id="UP000077405">
    <property type="component" value="Plasmid pYZ4"/>
</dbReference>
<dbReference type="RefSeq" id="WP_108548359.1">
    <property type="nucleotide sequence ID" value="NZ_CP028905.1"/>
</dbReference>
<geneLocation type="plasmid" evidence="6 7">
    <name>pYZ4</name>
</geneLocation>
<dbReference type="EC" id="2.1.2.2" evidence="2"/>
<evidence type="ECO:0000256" key="2">
    <source>
        <dbReference type="ARBA" id="ARBA00012254"/>
    </source>
</evidence>
<keyword evidence="6" id="KW-0614">Plasmid</keyword>
<keyword evidence="4" id="KW-0658">Purine biosynthesis</keyword>
<organism evidence="6 7">
    <name type="scientific">Azospirillum humicireducens</name>
    <dbReference type="NCBI Taxonomy" id="1226968"/>
    <lineage>
        <taxon>Bacteria</taxon>
        <taxon>Pseudomonadati</taxon>
        <taxon>Pseudomonadota</taxon>
        <taxon>Alphaproteobacteria</taxon>
        <taxon>Rhodospirillales</taxon>
        <taxon>Azospirillaceae</taxon>
        <taxon>Azospirillum</taxon>
    </lineage>
</organism>
<protein>
    <recommendedName>
        <fullName evidence="2">phosphoribosylglycinamide formyltransferase 1</fullName>
        <ecNumber evidence="2">2.1.2.2</ecNumber>
    </recommendedName>
</protein>
<dbReference type="Gene3D" id="3.40.50.12230">
    <property type="match status" value="1"/>
</dbReference>
<evidence type="ECO:0000256" key="1">
    <source>
        <dbReference type="ARBA" id="ARBA00005054"/>
    </source>
</evidence>
<dbReference type="GO" id="GO:0006189">
    <property type="term" value="P:'de novo' IMP biosynthetic process"/>
    <property type="evidence" value="ECO:0007669"/>
    <property type="project" value="TreeGrafter"/>
</dbReference>
<dbReference type="AlphaFoldDB" id="A0A2R4VUI9"/>
<accession>A0A2R4VUI9</accession>
<evidence type="ECO:0000256" key="4">
    <source>
        <dbReference type="ARBA" id="ARBA00022755"/>
    </source>
</evidence>
<evidence type="ECO:0000313" key="7">
    <source>
        <dbReference type="Proteomes" id="UP000077405"/>
    </source>
</evidence>
<gene>
    <name evidence="6" type="ORF">A6A40_23890</name>
</gene>
<evidence type="ECO:0000259" key="5">
    <source>
        <dbReference type="Pfam" id="PF00551"/>
    </source>
</evidence>
<name>A0A2R4VUI9_9PROT</name>
<dbReference type="GO" id="GO:0004644">
    <property type="term" value="F:phosphoribosylglycinamide formyltransferase activity"/>
    <property type="evidence" value="ECO:0007669"/>
    <property type="project" value="UniProtKB-EC"/>
</dbReference>
<keyword evidence="7" id="KW-1185">Reference proteome</keyword>
<reference evidence="6 7" key="1">
    <citation type="submission" date="2018-04" db="EMBL/GenBank/DDBJ databases">
        <title>Complete genome sequence of the nitrogen-fixing bacterium Azospirillum humicireducens type strain SgZ-5.</title>
        <authorList>
            <person name="Yu Z."/>
        </authorList>
    </citation>
    <scope>NUCLEOTIDE SEQUENCE [LARGE SCALE GENOMIC DNA]</scope>
    <source>
        <strain evidence="6 7">SgZ-5</strain>
        <plasmid evidence="6 7">pYZ4</plasmid>
    </source>
</reference>
<dbReference type="InterPro" id="IPR036477">
    <property type="entry name" value="Formyl_transf_N_sf"/>
</dbReference>
<dbReference type="SUPFAM" id="SSF53328">
    <property type="entry name" value="Formyltransferase"/>
    <property type="match status" value="1"/>
</dbReference>
<dbReference type="PANTHER" id="PTHR43369:SF2">
    <property type="entry name" value="PHOSPHORIBOSYLGLYCINAMIDE FORMYLTRANSFERASE"/>
    <property type="match status" value="1"/>
</dbReference>
<keyword evidence="3" id="KW-0808">Transferase</keyword>
<dbReference type="GO" id="GO:0005737">
    <property type="term" value="C:cytoplasm"/>
    <property type="evidence" value="ECO:0007669"/>
    <property type="project" value="TreeGrafter"/>
</dbReference>
<feature type="domain" description="Formyl transferase N-terminal" evidence="5">
    <location>
        <begin position="66"/>
        <end position="171"/>
    </location>
</feature>
<dbReference type="KEGG" id="ahu:A6A40_23890"/>
<dbReference type="InterPro" id="IPR002376">
    <property type="entry name" value="Formyl_transf_N"/>
</dbReference>
<dbReference type="EMBL" id="CP028905">
    <property type="protein sequence ID" value="AWB08084.1"/>
    <property type="molecule type" value="Genomic_DNA"/>
</dbReference>
<dbReference type="Pfam" id="PF00551">
    <property type="entry name" value="Formyl_trans_N"/>
    <property type="match status" value="1"/>
</dbReference>
<evidence type="ECO:0000256" key="3">
    <source>
        <dbReference type="ARBA" id="ARBA00022679"/>
    </source>
</evidence>
<sequence>MTSTCRLLLLGRGPILKAFLEEAVSERIDLKGIDIEGFVGDDADMKLLRRLPKMAGKPIPYIPGDRREDKKILQTLKDFQIDALLSIQYSWVLSGEILEEVRGRAYNLHNAKLPDYRGHHSLSHEILNGEKFHSVTIHRMDAIVDRGSLIFEETIAIRPDETARSLGESSLSASMILLRRFCQALASGKLPEKRLTDGGKFYSRHLLEQMREIKSPASLEEISRKARAFHYPPHEPAYIIIEGQKFYVTPS</sequence>
<comment type="pathway">
    <text evidence="1">Purine metabolism; IMP biosynthesis via de novo pathway; N(2)-formyl-N(1)-(5-phospho-D-ribosyl)glycinamide from N(1)-(5-phospho-D-ribosyl)glycinamide (10-formyl THF route): step 1/1.</text>
</comment>
<dbReference type="OrthoDB" id="5355061at2"/>